<sequence>VMAALRPMVKQISLEVKNLQAPLRVVQITDVHIGSRSRRFLERVTAQVNDLKPDLLCITGDFIDAWGIPEEDLVSLLQLCCPVYFSIGNHERYEDLEDIVERLDNLGVIVLRNRAIMHRDDVQVIGIDDRDDALQVERQLARIPLAKESFNLLMYHRPLGLEAAAKARIDLMLSGHTHNGQIFPFNLLVRNAFDKTVGLYEFNETRLYVSQGTGTWGPVMRVGTRSEITLFEMECVK</sequence>
<organism evidence="2">
    <name type="scientific">marine metagenome</name>
    <dbReference type="NCBI Taxonomy" id="408172"/>
    <lineage>
        <taxon>unclassified sequences</taxon>
        <taxon>metagenomes</taxon>
        <taxon>ecological metagenomes</taxon>
    </lineage>
</organism>
<dbReference type="PANTHER" id="PTHR31302">
    <property type="entry name" value="TRANSMEMBRANE PROTEIN WITH METALLOPHOSPHOESTERASE DOMAIN-RELATED"/>
    <property type="match status" value="1"/>
</dbReference>
<feature type="non-terminal residue" evidence="2">
    <location>
        <position position="1"/>
    </location>
</feature>
<dbReference type="EMBL" id="UINC01068418">
    <property type="protein sequence ID" value="SVC01033.1"/>
    <property type="molecule type" value="Genomic_DNA"/>
</dbReference>
<dbReference type="Gene3D" id="3.60.21.10">
    <property type="match status" value="1"/>
</dbReference>
<feature type="domain" description="Calcineurin-like phosphoesterase" evidence="1">
    <location>
        <begin position="23"/>
        <end position="179"/>
    </location>
</feature>
<dbReference type="InterPro" id="IPR051158">
    <property type="entry name" value="Metallophosphoesterase_sf"/>
</dbReference>
<name>A0A382IQ68_9ZZZZ</name>
<dbReference type="GO" id="GO:0016787">
    <property type="term" value="F:hydrolase activity"/>
    <property type="evidence" value="ECO:0007669"/>
    <property type="project" value="InterPro"/>
</dbReference>
<protein>
    <recommendedName>
        <fullName evidence="1">Calcineurin-like phosphoesterase domain-containing protein</fullName>
    </recommendedName>
</protein>
<dbReference type="CDD" id="cd07385">
    <property type="entry name" value="MPP_YkuE_C"/>
    <property type="match status" value="1"/>
</dbReference>
<dbReference type="PANTHER" id="PTHR31302:SF0">
    <property type="entry name" value="TRANSMEMBRANE PROTEIN WITH METALLOPHOSPHOESTERASE DOMAIN"/>
    <property type="match status" value="1"/>
</dbReference>
<evidence type="ECO:0000259" key="1">
    <source>
        <dbReference type="Pfam" id="PF00149"/>
    </source>
</evidence>
<dbReference type="Pfam" id="PF00149">
    <property type="entry name" value="Metallophos"/>
    <property type="match status" value="1"/>
</dbReference>
<gene>
    <name evidence="2" type="ORF">METZ01_LOCUS253887</name>
</gene>
<dbReference type="AlphaFoldDB" id="A0A382IQ68"/>
<evidence type="ECO:0000313" key="2">
    <source>
        <dbReference type="EMBL" id="SVC01033.1"/>
    </source>
</evidence>
<dbReference type="InterPro" id="IPR004843">
    <property type="entry name" value="Calcineurin-like_PHP"/>
</dbReference>
<dbReference type="SUPFAM" id="SSF56300">
    <property type="entry name" value="Metallo-dependent phosphatases"/>
    <property type="match status" value="1"/>
</dbReference>
<reference evidence="2" key="1">
    <citation type="submission" date="2018-05" db="EMBL/GenBank/DDBJ databases">
        <authorList>
            <person name="Lanie J.A."/>
            <person name="Ng W.-L."/>
            <person name="Kazmierczak K.M."/>
            <person name="Andrzejewski T.M."/>
            <person name="Davidsen T.M."/>
            <person name="Wayne K.J."/>
            <person name="Tettelin H."/>
            <person name="Glass J.I."/>
            <person name="Rusch D."/>
            <person name="Podicherti R."/>
            <person name="Tsui H.-C.T."/>
            <person name="Winkler M.E."/>
        </authorList>
    </citation>
    <scope>NUCLEOTIDE SEQUENCE</scope>
</reference>
<proteinExistence type="predicted"/>
<dbReference type="InterPro" id="IPR029052">
    <property type="entry name" value="Metallo-depent_PP-like"/>
</dbReference>
<accession>A0A382IQ68</accession>